<organism evidence="3 4">
    <name type="scientific">Hermanssonia centrifuga</name>
    <dbReference type="NCBI Taxonomy" id="98765"/>
    <lineage>
        <taxon>Eukaryota</taxon>
        <taxon>Fungi</taxon>
        <taxon>Dikarya</taxon>
        <taxon>Basidiomycota</taxon>
        <taxon>Agaricomycotina</taxon>
        <taxon>Agaricomycetes</taxon>
        <taxon>Polyporales</taxon>
        <taxon>Meruliaceae</taxon>
        <taxon>Hermanssonia</taxon>
    </lineage>
</organism>
<name>A0A2R6PJZ4_9APHY</name>
<feature type="region of interest" description="Disordered" evidence="1">
    <location>
        <begin position="1"/>
        <end position="51"/>
    </location>
</feature>
<sequence length="130" mass="14615">MSSSPKPSSPPPAYTEVDPTQLAATTSRPPMDSQFSSTPSFPTHAGYGPTPLAQQQTELLPYYDPRSPHSVSVASSRARWRFAGALLWAIAILMIMSVLMGFEMEIQRQPWRGNLWRRMTFGNADEWRDQ</sequence>
<comment type="caution">
    <text evidence="3">The sequence shown here is derived from an EMBL/GenBank/DDBJ whole genome shotgun (WGS) entry which is preliminary data.</text>
</comment>
<evidence type="ECO:0000256" key="2">
    <source>
        <dbReference type="SAM" id="Phobius"/>
    </source>
</evidence>
<feature type="compositionally biased region" description="Polar residues" evidence="1">
    <location>
        <begin position="22"/>
        <end position="41"/>
    </location>
</feature>
<keyword evidence="2" id="KW-0812">Transmembrane</keyword>
<proteinExistence type="predicted"/>
<evidence type="ECO:0000313" key="4">
    <source>
        <dbReference type="Proteomes" id="UP000186601"/>
    </source>
</evidence>
<reference evidence="3 4" key="1">
    <citation type="submission" date="2018-02" db="EMBL/GenBank/DDBJ databases">
        <title>Genome sequence of the basidiomycete white-rot fungus Phlebia centrifuga.</title>
        <authorList>
            <person name="Granchi Z."/>
            <person name="Peng M."/>
            <person name="de Vries R.P."/>
            <person name="Hilden K."/>
            <person name="Makela M.R."/>
            <person name="Grigoriev I."/>
            <person name="Riley R."/>
        </authorList>
    </citation>
    <scope>NUCLEOTIDE SEQUENCE [LARGE SCALE GENOMIC DNA]</scope>
    <source>
        <strain evidence="3 4">FBCC195</strain>
    </source>
</reference>
<accession>A0A2R6PJZ4</accession>
<dbReference type="EMBL" id="MLYV02000479">
    <property type="protein sequence ID" value="PSR92211.1"/>
    <property type="molecule type" value="Genomic_DNA"/>
</dbReference>
<keyword evidence="2" id="KW-1133">Transmembrane helix</keyword>
<feature type="transmembrane region" description="Helical" evidence="2">
    <location>
        <begin position="82"/>
        <end position="102"/>
    </location>
</feature>
<protein>
    <submittedName>
        <fullName evidence="3">Uncharacterized protein</fullName>
    </submittedName>
</protein>
<gene>
    <name evidence="3" type="ORF">PHLCEN_2v4741</name>
</gene>
<evidence type="ECO:0000256" key="1">
    <source>
        <dbReference type="SAM" id="MobiDB-lite"/>
    </source>
</evidence>
<dbReference type="Proteomes" id="UP000186601">
    <property type="component" value="Unassembled WGS sequence"/>
</dbReference>
<evidence type="ECO:0000313" key="3">
    <source>
        <dbReference type="EMBL" id="PSR92211.1"/>
    </source>
</evidence>
<dbReference type="OrthoDB" id="3259540at2759"/>
<keyword evidence="4" id="KW-1185">Reference proteome</keyword>
<keyword evidence="2" id="KW-0472">Membrane</keyword>
<dbReference type="AlphaFoldDB" id="A0A2R6PJZ4"/>